<dbReference type="SUPFAM" id="SSF52540">
    <property type="entry name" value="P-loop containing nucleoside triphosphate hydrolases"/>
    <property type="match status" value="1"/>
</dbReference>
<dbReference type="InterPro" id="IPR027417">
    <property type="entry name" value="P-loop_NTPase"/>
</dbReference>
<evidence type="ECO:0000313" key="3">
    <source>
        <dbReference type="Proteomes" id="UP001596264"/>
    </source>
</evidence>
<evidence type="ECO:0008006" key="4">
    <source>
        <dbReference type="Google" id="ProtNLM"/>
    </source>
</evidence>
<organism evidence="2 3">
    <name type="scientific">Psychrobacter glacincola</name>
    <dbReference type="NCBI Taxonomy" id="56810"/>
    <lineage>
        <taxon>Bacteria</taxon>
        <taxon>Pseudomonadati</taxon>
        <taxon>Pseudomonadota</taxon>
        <taxon>Gammaproteobacteria</taxon>
        <taxon>Moraxellales</taxon>
        <taxon>Moraxellaceae</taxon>
        <taxon>Psychrobacter</taxon>
    </lineage>
</organism>
<feature type="coiled-coil region" evidence="1">
    <location>
        <begin position="320"/>
        <end position="428"/>
    </location>
</feature>
<name>A0ABW1W6I4_9GAMM</name>
<reference evidence="3" key="1">
    <citation type="journal article" date="2019" name="Int. J. Syst. Evol. Microbiol.">
        <title>The Global Catalogue of Microorganisms (GCM) 10K type strain sequencing project: providing services to taxonomists for standard genome sequencing and annotation.</title>
        <authorList>
            <consortium name="The Broad Institute Genomics Platform"/>
            <consortium name="The Broad Institute Genome Sequencing Center for Infectious Disease"/>
            <person name="Wu L."/>
            <person name="Ma J."/>
        </authorList>
    </citation>
    <scope>NUCLEOTIDE SEQUENCE [LARGE SCALE GENOMIC DNA]</scope>
    <source>
        <strain evidence="3">CCM 2050</strain>
    </source>
</reference>
<sequence>MENLSKEVIVYKLQAQQNKPTLGYLRAVAAKDGDSYIELDALNFCPSKKIFVTRDYEEIDNKFKEFELFKVTVIESMYDSEDTRPERNCKYVTKASEASTLKPREMVEIIVNTLPNPNEMTIGISKVPSTSYIYINDDGTCYGPFKWDQNEGDENNITLRKIDSPMPGRQLAGGNIYSAKFEDLNKHVLHCSLEEGERFYFENLTDLHNDTHLLTTDYSSDEDIVNNFIKIAKDIGFNDKKVDLASIEAKIKKFPRYNHKSFTEKLNKLKDISDTHLLFESEVIDGFSKFLRTELGEKVTKKYIDKNEDNYLSNIRDNYRGQLEDEFRKNNGELENLQEKIEFNKQELIDLGKEIEKANHIKVNSDVIDNLKVNEDLDQKVTQKKEQLIELNEQVKPLLEKYKKLSSLNELEKKIEEATNEYKIEVKRQGEIEKETSSLKALFNEHEDKLRNRLLELKPFVEAINGNIGLSNKEISKNVSQHVTSIDMSNSTAQDILKYIDHSMRKEDRNFSILDIINITVTLQQSFICFLAGLPGGGKTTLARLVAKIYGIQQQRFLEIPVARSWTGQKDLIGFFNPISNKFQSSSTGLYEFLYALSEEDKLIDLPVPISLVLLDEANLSPLEHYWSSFMGLTDPKESKKLTLGDNQIQIPENLRFIATINYDSTTEYLSPRLIDRSPIIVLEPNSITTSIGKDIDEEHPLEMPIPYEIMEKCFGKTKNRPEFIENEYRIYGKVKKVLEERNGELGKPIIISSRKEIAIKQYCNRARPLMREFSIDDKLSALDYAVLQMILPLLRGHGKNFSKRLSRLREVLSEEELDRSVDYLDTIISNGNADLHTYDFFCW</sequence>
<gene>
    <name evidence="2" type="ORF">ACFP58_02095</name>
</gene>
<dbReference type="Proteomes" id="UP001596264">
    <property type="component" value="Unassembled WGS sequence"/>
</dbReference>
<dbReference type="Gene3D" id="3.40.50.300">
    <property type="entry name" value="P-loop containing nucleotide triphosphate hydrolases"/>
    <property type="match status" value="1"/>
</dbReference>
<dbReference type="EMBL" id="JBHSTZ010000005">
    <property type="protein sequence ID" value="MFC6380268.1"/>
    <property type="molecule type" value="Genomic_DNA"/>
</dbReference>
<dbReference type="RefSeq" id="WP_201563292.1">
    <property type="nucleotide sequence ID" value="NZ_CAJGZK010000013.1"/>
</dbReference>
<keyword evidence="3" id="KW-1185">Reference proteome</keyword>
<keyword evidence="1" id="KW-0175">Coiled coil</keyword>
<evidence type="ECO:0000313" key="2">
    <source>
        <dbReference type="EMBL" id="MFC6380268.1"/>
    </source>
</evidence>
<accession>A0ABW1W6I4</accession>
<protein>
    <recommendedName>
        <fullName evidence="4">AAA+ ATPase domain-containing protein</fullName>
    </recommendedName>
</protein>
<proteinExistence type="predicted"/>
<comment type="caution">
    <text evidence="2">The sequence shown here is derived from an EMBL/GenBank/DDBJ whole genome shotgun (WGS) entry which is preliminary data.</text>
</comment>
<evidence type="ECO:0000256" key="1">
    <source>
        <dbReference type="SAM" id="Coils"/>
    </source>
</evidence>